<dbReference type="Proteomes" id="UP000694018">
    <property type="component" value="Chromosome"/>
</dbReference>
<accession>A0A8F5GTP9</accession>
<dbReference type="InterPro" id="IPR006783">
    <property type="entry name" value="Transposase_ISC1217"/>
</dbReference>
<evidence type="ECO:0000313" key="2">
    <source>
        <dbReference type="Proteomes" id="UP000694018"/>
    </source>
</evidence>
<evidence type="ECO:0000313" key="1">
    <source>
        <dbReference type="EMBL" id="QXJ29041.1"/>
    </source>
</evidence>
<proteinExistence type="predicted"/>
<protein>
    <submittedName>
        <fullName evidence="1">Uncharacterized protein</fullName>
    </submittedName>
</protein>
<reference evidence="1" key="1">
    <citation type="journal article" date="2021" name="Environ. Microbiol.">
        <title>New insights into the diversity and evolution of the archaeal mobilome from three complete genomes of Saccharolobus shibatae.</title>
        <authorList>
            <person name="Medvedeva S."/>
            <person name="Brandt D."/>
            <person name="Cvirkaite-Krupovic V."/>
            <person name="Liu Y."/>
            <person name="Severinov K."/>
            <person name="Ishino S."/>
            <person name="Ishino Y."/>
            <person name="Prangishvili D."/>
            <person name="Kalinowski J."/>
            <person name="Krupovic M."/>
        </authorList>
    </citation>
    <scope>NUCLEOTIDE SEQUENCE</scope>
    <source>
        <strain evidence="1">B12</strain>
    </source>
</reference>
<dbReference type="EMBL" id="CP077717">
    <property type="protein sequence ID" value="QXJ29041.1"/>
    <property type="molecule type" value="Genomic_DNA"/>
</dbReference>
<dbReference type="Pfam" id="PF04693">
    <property type="entry name" value="DDE_Tnp_2"/>
    <property type="match status" value="1"/>
</dbReference>
<gene>
    <name evidence="1" type="ORF">J5U23_01910</name>
</gene>
<dbReference type="KEGG" id="sshi:J5U23_01910"/>
<sequence>MGLEKSSFLTWIRNKGFITMKALSLLLVLLFKYSLGLKLEAKRISRLIKSIYWSLGGIKKLFKRRKKT</sequence>
<organism evidence="1 2">
    <name type="scientific">Saccharolobus shibatae (strain ATCC 51178 / DSM 5389 / JCM 8931 / NBRC 15437 / B12)</name>
    <name type="common">Sulfolobus shibatae</name>
    <dbReference type="NCBI Taxonomy" id="523848"/>
    <lineage>
        <taxon>Archaea</taxon>
        <taxon>Thermoproteota</taxon>
        <taxon>Thermoprotei</taxon>
        <taxon>Sulfolobales</taxon>
        <taxon>Sulfolobaceae</taxon>
        <taxon>Saccharolobus</taxon>
    </lineage>
</organism>
<dbReference type="AlphaFoldDB" id="A0A8F5GTP9"/>
<name>A0A8F5GTP9_SACSH</name>